<name>A0A6L9SAB8_9ACTN</name>
<comment type="caution">
    <text evidence="4">The sequence shown here is derived from an EMBL/GenBank/DDBJ whole genome shotgun (WGS) entry which is preliminary data.</text>
</comment>
<keyword evidence="2" id="KW-0472">Membrane</keyword>
<evidence type="ECO:0000256" key="2">
    <source>
        <dbReference type="SAM" id="Phobius"/>
    </source>
</evidence>
<dbReference type="AlphaFoldDB" id="A0A6L9SAB8"/>
<keyword evidence="2" id="KW-0812">Transmembrane</keyword>
<evidence type="ECO:0000256" key="1">
    <source>
        <dbReference type="SAM" id="MobiDB-lite"/>
    </source>
</evidence>
<dbReference type="InterPro" id="IPR019251">
    <property type="entry name" value="DUF2231_TM"/>
</dbReference>
<evidence type="ECO:0000313" key="4">
    <source>
        <dbReference type="EMBL" id="NEE02325.1"/>
    </source>
</evidence>
<dbReference type="Pfam" id="PF09990">
    <property type="entry name" value="DUF2231"/>
    <property type="match status" value="1"/>
</dbReference>
<organism evidence="4 5">
    <name type="scientific">Phytoactinopolyspora halotolerans</name>
    <dbReference type="NCBI Taxonomy" id="1981512"/>
    <lineage>
        <taxon>Bacteria</taxon>
        <taxon>Bacillati</taxon>
        <taxon>Actinomycetota</taxon>
        <taxon>Actinomycetes</taxon>
        <taxon>Jiangellales</taxon>
        <taxon>Jiangellaceae</taxon>
        <taxon>Phytoactinopolyspora</taxon>
    </lineage>
</organism>
<feature type="region of interest" description="Disordered" evidence="1">
    <location>
        <begin position="1"/>
        <end position="45"/>
    </location>
</feature>
<dbReference type="RefSeq" id="WP_163740781.1">
    <property type="nucleotide sequence ID" value="NZ_JAAGOA010000014.1"/>
</dbReference>
<proteinExistence type="predicted"/>
<feature type="transmembrane region" description="Helical" evidence="2">
    <location>
        <begin position="187"/>
        <end position="205"/>
    </location>
</feature>
<keyword evidence="2" id="KW-1133">Transmembrane helix</keyword>
<dbReference type="Proteomes" id="UP000475214">
    <property type="component" value="Unassembled WGS sequence"/>
</dbReference>
<feature type="domain" description="DUF2231" evidence="3">
    <location>
        <begin position="93"/>
        <end position="216"/>
    </location>
</feature>
<dbReference type="EMBL" id="JAAGOA010000014">
    <property type="protein sequence ID" value="NEE02325.1"/>
    <property type="molecule type" value="Genomic_DNA"/>
</dbReference>
<feature type="compositionally biased region" description="Low complexity" evidence="1">
    <location>
        <begin position="1"/>
        <end position="13"/>
    </location>
</feature>
<accession>A0A6L9SAB8</accession>
<keyword evidence="5" id="KW-1185">Reference proteome</keyword>
<feature type="compositionally biased region" description="Basic and acidic residues" evidence="1">
    <location>
        <begin position="14"/>
        <end position="23"/>
    </location>
</feature>
<reference evidence="4 5" key="1">
    <citation type="submission" date="2020-02" db="EMBL/GenBank/DDBJ databases">
        <authorList>
            <person name="Li X.-J."/>
            <person name="Han X.-M."/>
        </authorList>
    </citation>
    <scope>NUCLEOTIDE SEQUENCE [LARGE SCALE GENOMIC DNA]</scope>
    <source>
        <strain evidence="4 5">CCTCC AB 2017055</strain>
    </source>
</reference>
<gene>
    <name evidence="4" type="ORF">G1H10_19310</name>
</gene>
<evidence type="ECO:0000313" key="5">
    <source>
        <dbReference type="Proteomes" id="UP000475214"/>
    </source>
</evidence>
<protein>
    <submittedName>
        <fullName evidence="4">DUF2231 domain-containing protein</fullName>
    </submittedName>
</protein>
<evidence type="ECO:0000259" key="3">
    <source>
        <dbReference type="Pfam" id="PF09990"/>
    </source>
</evidence>
<feature type="transmembrane region" description="Helical" evidence="2">
    <location>
        <begin position="129"/>
        <end position="146"/>
    </location>
</feature>
<feature type="transmembrane region" description="Helical" evidence="2">
    <location>
        <begin position="158"/>
        <end position="175"/>
    </location>
</feature>
<sequence length="234" mass="25226">MTTTQRATTQRTTTRTDEYHDQDSEPTANAPDPFRPTGPDQAAAEKPALVRWTQALERTRVIDRVQEPVHRLAQRLVAEPRNRTMLHGTGWLGHAAHPLLTDLPLGAWTSSTVLDLIGGRRCRPASRRLIAFGVLTAVPTALTGVAEWAETSDRDRRVGFVHALGNSAALGLYAASWSARRRDRHAAGVLLSLAGGVVASGAGYLGGHLTLARKVASRHPAFRTGDDQAQTPVG</sequence>